<dbReference type="Proteomes" id="UP001152876">
    <property type="component" value="Unassembled WGS sequence"/>
</dbReference>
<feature type="signal peptide" evidence="4">
    <location>
        <begin position="1"/>
        <end position="29"/>
    </location>
</feature>
<gene>
    <name evidence="6" type="ORF">H010_12494</name>
</gene>
<dbReference type="SMART" id="SM00062">
    <property type="entry name" value="PBPb"/>
    <property type="match status" value="1"/>
</dbReference>
<reference evidence="6" key="1">
    <citation type="submission" date="2013-01" db="EMBL/GenBank/DDBJ databases">
        <title>Genome draft of Hydrogenophaga taeniospiralis 2K1.</title>
        <authorList>
            <person name="Gomila M."/>
            <person name="Lalucat J."/>
        </authorList>
    </citation>
    <scope>NUCLEOTIDE SEQUENCE</scope>
    <source>
        <strain evidence="6">CCUG 15921</strain>
    </source>
</reference>
<dbReference type="CDD" id="cd13688">
    <property type="entry name" value="PBP2_GltI_DEBP"/>
    <property type="match status" value="1"/>
</dbReference>
<dbReference type="OrthoDB" id="7240770at2"/>
<dbReference type="GO" id="GO:0005576">
    <property type="term" value="C:extracellular region"/>
    <property type="evidence" value="ECO:0007669"/>
    <property type="project" value="TreeGrafter"/>
</dbReference>
<dbReference type="PANTHER" id="PTHR30085">
    <property type="entry name" value="AMINO ACID ABC TRANSPORTER PERMEASE"/>
    <property type="match status" value="1"/>
</dbReference>
<keyword evidence="2" id="KW-0813">Transport</keyword>
<evidence type="ECO:0000256" key="2">
    <source>
        <dbReference type="ARBA" id="ARBA00022448"/>
    </source>
</evidence>
<dbReference type="PANTHER" id="PTHR30085:SF2">
    <property type="entry name" value="GLUTAMATE_ASPARTATE IMPORT SOLUTE-BINDING PROTEIN"/>
    <property type="match status" value="1"/>
</dbReference>
<evidence type="ECO:0000313" key="6">
    <source>
        <dbReference type="EMBL" id="MDG5976079.1"/>
    </source>
</evidence>
<dbReference type="GO" id="GO:0030288">
    <property type="term" value="C:outer membrane-bounded periplasmic space"/>
    <property type="evidence" value="ECO:0007669"/>
    <property type="project" value="TreeGrafter"/>
</dbReference>
<dbReference type="SUPFAM" id="SSF53850">
    <property type="entry name" value="Periplasmic binding protein-like II"/>
    <property type="match status" value="1"/>
</dbReference>
<organism evidence="6 7">
    <name type="scientific">Hydrogenophaga taeniospiralis CCUG 15921</name>
    <dbReference type="NCBI Taxonomy" id="1281780"/>
    <lineage>
        <taxon>Bacteria</taxon>
        <taxon>Pseudomonadati</taxon>
        <taxon>Pseudomonadota</taxon>
        <taxon>Betaproteobacteria</taxon>
        <taxon>Burkholderiales</taxon>
        <taxon>Comamonadaceae</taxon>
        <taxon>Hydrogenophaga</taxon>
    </lineage>
</organism>
<feature type="chain" id="PRO_5040867734" evidence="4">
    <location>
        <begin position="30"/>
        <end position="305"/>
    </location>
</feature>
<dbReference type="EMBL" id="AOGK01000010">
    <property type="protein sequence ID" value="MDG5976079.1"/>
    <property type="molecule type" value="Genomic_DNA"/>
</dbReference>
<dbReference type="Pfam" id="PF00497">
    <property type="entry name" value="SBP_bac_3"/>
    <property type="match status" value="1"/>
</dbReference>
<sequence>MNLGLFFSRRATQTAAVACALVLAPAVHADLLDEIKARKHMVLAHRDASIPFSYVDGQGRVMGYSIDICHRLVEAVRVHLALPALDVKYLPVTSSTRITAIAQRQADLECGSTTNNAERRKQVDYTVAHFVSSSRLVVRKRSGVTALTDLAGQKVVSTKGSTNLKTLKRLNAEQALRLDILEAEGHAEGFTMVADGRAAAFAMDDVLLYGLIATAERPDDYAVVGKVMSIEPYAIMLPKNEPAFKRLINEAMRRIILDREIYPIYQRWFESPIPPRGTNLKLPMPFFLRDSFKYPSDRVDDWYKD</sequence>
<evidence type="ECO:0000313" key="7">
    <source>
        <dbReference type="Proteomes" id="UP001152876"/>
    </source>
</evidence>
<proteinExistence type="inferred from homology"/>
<comment type="caution">
    <text evidence="6">The sequence shown here is derived from an EMBL/GenBank/DDBJ whole genome shotgun (WGS) entry which is preliminary data.</text>
</comment>
<protein>
    <submittedName>
        <fullName evidence="6">Substrate-binding periplasmic (PBP) ABC transporter protein</fullName>
    </submittedName>
</protein>
<dbReference type="RefSeq" id="WP_084236091.1">
    <property type="nucleotide sequence ID" value="NZ_AOGK01000010.1"/>
</dbReference>
<dbReference type="InterPro" id="IPR051455">
    <property type="entry name" value="Bact_solute-bind_prot3"/>
</dbReference>
<dbReference type="GO" id="GO:0006865">
    <property type="term" value="P:amino acid transport"/>
    <property type="evidence" value="ECO:0007669"/>
    <property type="project" value="TreeGrafter"/>
</dbReference>
<evidence type="ECO:0000259" key="5">
    <source>
        <dbReference type="SMART" id="SM00062"/>
    </source>
</evidence>
<dbReference type="Gene3D" id="3.40.190.10">
    <property type="entry name" value="Periplasmic binding protein-like II"/>
    <property type="match status" value="2"/>
</dbReference>
<dbReference type="AlphaFoldDB" id="A0A9X4NSY7"/>
<accession>A0A9X4NSY7</accession>
<feature type="domain" description="Solute-binding protein family 3/N-terminal" evidence="5">
    <location>
        <begin position="40"/>
        <end position="272"/>
    </location>
</feature>
<evidence type="ECO:0000256" key="4">
    <source>
        <dbReference type="SAM" id="SignalP"/>
    </source>
</evidence>
<evidence type="ECO:0000256" key="1">
    <source>
        <dbReference type="ARBA" id="ARBA00010333"/>
    </source>
</evidence>
<comment type="similarity">
    <text evidence="1">Belongs to the bacterial solute-binding protein 3 family.</text>
</comment>
<keyword evidence="7" id="KW-1185">Reference proteome</keyword>
<name>A0A9X4NSY7_9BURK</name>
<keyword evidence="3 4" id="KW-0732">Signal</keyword>
<evidence type="ECO:0000256" key="3">
    <source>
        <dbReference type="ARBA" id="ARBA00022729"/>
    </source>
</evidence>
<dbReference type="InterPro" id="IPR001638">
    <property type="entry name" value="Solute-binding_3/MltF_N"/>
</dbReference>